<feature type="transmembrane region" description="Helical" evidence="1">
    <location>
        <begin position="27"/>
        <end position="47"/>
    </location>
</feature>
<keyword evidence="1" id="KW-0812">Transmembrane</keyword>
<keyword evidence="3" id="KW-1185">Reference proteome</keyword>
<gene>
    <name evidence="2" type="ORF">SCF082_LOCUS28922</name>
</gene>
<accession>A0ABP0MN88</accession>
<evidence type="ECO:0000313" key="3">
    <source>
        <dbReference type="Proteomes" id="UP001642464"/>
    </source>
</evidence>
<feature type="transmembrane region" description="Helical" evidence="1">
    <location>
        <begin position="222"/>
        <end position="250"/>
    </location>
</feature>
<reference evidence="2 3" key="1">
    <citation type="submission" date="2024-02" db="EMBL/GenBank/DDBJ databases">
        <authorList>
            <person name="Chen Y."/>
            <person name="Shah S."/>
            <person name="Dougan E. K."/>
            <person name="Thang M."/>
            <person name="Chan C."/>
        </authorList>
    </citation>
    <scope>NUCLEOTIDE SEQUENCE [LARGE SCALE GENOMIC DNA]</scope>
</reference>
<evidence type="ECO:0000256" key="1">
    <source>
        <dbReference type="SAM" id="Phobius"/>
    </source>
</evidence>
<feature type="transmembrane region" description="Helical" evidence="1">
    <location>
        <begin position="67"/>
        <end position="90"/>
    </location>
</feature>
<comment type="caution">
    <text evidence="2">The sequence shown here is derived from an EMBL/GenBank/DDBJ whole genome shotgun (WGS) entry which is preliminary data.</text>
</comment>
<evidence type="ECO:0000313" key="2">
    <source>
        <dbReference type="EMBL" id="CAK9052947.1"/>
    </source>
</evidence>
<dbReference type="Proteomes" id="UP001642464">
    <property type="component" value="Unassembled WGS sequence"/>
</dbReference>
<keyword evidence="1" id="KW-0472">Membrane</keyword>
<keyword evidence="1" id="KW-1133">Transmembrane helix</keyword>
<feature type="transmembrane region" description="Helical" evidence="1">
    <location>
        <begin position="278"/>
        <end position="303"/>
    </location>
</feature>
<dbReference type="EMBL" id="CAXAMM010023025">
    <property type="protein sequence ID" value="CAK9052947.1"/>
    <property type="molecule type" value="Genomic_DNA"/>
</dbReference>
<protein>
    <submittedName>
        <fullName evidence="2">Uncharacterized protein</fullName>
    </submittedName>
</protein>
<feature type="transmembrane region" description="Helical" evidence="1">
    <location>
        <begin position="185"/>
        <end position="202"/>
    </location>
</feature>
<organism evidence="2 3">
    <name type="scientific">Durusdinium trenchii</name>
    <dbReference type="NCBI Taxonomy" id="1381693"/>
    <lineage>
        <taxon>Eukaryota</taxon>
        <taxon>Sar</taxon>
        <taxon>Alveolata</taxon>
        <taxon>Dinophyceae</taxon>
        <taxon>Suessiales</taxon>
        <taxon>Symbiodiniaceae</taxon>
        <taxon>Durusdinium</taxon>
    </lineage>
</organism>
<feature type="transmembrane region" description="Helical" evidence="1">
    <location>
        <begin position="102"/>
        <end position="121"/>
    </location>
</feature>
<name>A0ABP0MN88_9DINO</name>
<proteinExistence type="predicted"/>
<sequence length="727" mass="81295">MLTSSYSTEVSRSFKDFKLDPVSLYRCLKVLGAILIIVLSSFGALLLGSCKAVQSVMCDIDVATDYADISLCILLVSTAVAASGALWLWCHASTPHLLQASRFLVLNWIEGLASISLIIAVREYYDDERTQFYQEEDGADIMTVGTLVNLRVFLQVCEVVILQMLIQNRLQSIWPALNQPRFGMWLKRILWAEFALLTLWPLTSTVEVVHRLYHLGSILASLAAGALVLLVPCCFIIWMILVFVTLCRVLSIFHQAQQMAQSVSLECKAFRRSRRAALLQGFGLVISLVTTCIITGVAAFAGPTMLKHDVSRQKVLPLRSVQLAQSVNLVINTIGVFLLSGAYRFWQRASLPEESSRESTASSSWSSLPKCCSKMAKTVRPQRAIVGSEWETKTQELAGRGVSLQELLAFYRRLGNDIMLSYKPDVHTTNDVVRLAIIPLTSARGCSYAELVNEVPVMPRKMVTHNWSNLFRDLLASIVADALREHTFELVSALLSDQVGINALEQMLQVQGNLEDVYWICAFAVNQHSGICGANPRADVDPVTRLPHPVCSCRTPKFFNTTPPLNQYGESIPCEMNKFDDMMSFLACRDSSFAEVVAVDASLELFRRAWCMAELAEAQRMGMAQSLLVRNKATLLSRQHTLEGLRVQDMTASRQEDITAILAKIPNKDAFNQRLRSLILDKKVGLVTVWKHADTSQQMEELAHVLKWARMSTLVKDGLQVWRKWVP</sequence>